<proteinExistence type="predicted"/>
<dbReference type="AlphaFoldDB" id="A0A557ZXS5"/>
<evidence type="ECO:0000313" key="2">
    <source>
        <dbReference type="EMBL" id="TVT16823.1"/>
    </source>
</evidence>
<name>A0A557ZXS5_9PSEU</name>
<feature type="region of interest" description="Disordered" evidence="1">
    <location>
        <begin position="60"/>
        <end position="110"/>
    </location>
</feature>
<gene>
    <name evidence="2" type="ORF">FNH06_33765</name>
</gene>
<dbReference type="RefSeq" id="WP_144644126.1">
    <property type="nucleotide sequence ID" value="NZ_BNAX01000004.1"/>
</dbReference>
<comment type="caution">
    <text evidence="2">The sequence shown here is derived from an EMBL/GenBank/DDBJ whole genome shotgun (WGS) entry which is preliminary data.</text>
</comment>
<protein>
    <submittedName>
        <fullName evidence="2">Uncharacterized protein</fullName>
    </submittedName>
</protein>
<evidence type="ECO:0000256" key="1">
    <source>
        <dbReference type="SAM" id="MobiDB-lite"/>
    </source>
</evidence>
<evidence type="ECO:0000313" key="3">
    <source>
        <dbReference type="Proteomes" id="UP000318578"/>
    </source>
</evidence>
<keyword evidence="3" id="KW-1185">Reference proteome</keyword>
<organism evidence="2 3">
    <name type="scientific">Amycolatopsis acidiphila</name>
    <dbReference type="NCBI Taxonomy" id="715473"/>
    <lineage>
        <taxon>Bacteria</taxon>
        <taxon>Bacillati</taxon>
        <taxon>Actinomycetota</taxon>
        <taxon>Actinomycetes</taxon>
        <taxon>Pseudonocardiales</taxon>
        <taxon>Pseudonocardiaceae</taxon>
        <taxon>Amycolatopsis</taxon>
    </lineage>
</organism>
<reference evidence="2 3" key="1">
    <citation type="submission" date="2019-07" db="EMBL/GenBank/DDBJ databases">
        <title>New species of Amycolatopsis and Streptomyces.</title>
        <authorList>
            <person name="Duangmal K."/>
            <person name="Teo W.F.A."/>
            <person name="Lipun K."/>
        </authorList>
    </citation>
    <scope>NUCLEOTIDE SEQUENCE [LARGE SCALE GENOMIC DNA]</scope>
    <source>
        <strain evidence="2 3">JCM 30562</strain>
    </source>
</reference>
<dbReference type="Proteomes" id="UP000318578">
    <property type="component" value="Unassembled WGS sequence"/>
</dbReference>
<accession>A0A557ZXS5</accession>
<dbReference type="EMBL" id="VJZA01000095">
    <property type="protein sequence ID" value="TVT16823.1"/>
    <property type="molecule type" value="Genomic_DNA"/>
</dbReference>
<sequence length="124" mass="13191">MTVRDAGDLGALLDQLGLLRQVTGGVTVETTGRTAGKYLVAGRAGAAVVSLSGTVAPIRRGPVRERAPTRRWPPGSATERRLRFSEPAPDGGRSTDAPRPGTGQADRPRSRRFVVDIVNNFIDD</sequence>